<dbReference type="InterPro" id="IPR027304">
    <property type="entry name" value="Trigger_fact/SurA_dom_sf"/>
</dbReference>
<dbReference type="EMBL" id="UINC01045074">
    <property type="protein sequence ID" value="SVB51380.1"/>
    <property type="molecule type" value="Genomic_DNA"/>
</dbReference>
<evidence type="ECO:0000313" key="6">
    <source>
        <dbReference type="EMBL" id="SVB51380.1"/>
    </source>
</evidence>
<evidence type="ECO:0008006" key="7">
    <source>
        <dbReference type="Google" id="ProtNLM"/>
    </source>
</evidence>
<proteinExistence type="predicted"/>
<protein>
    <recommendedName>
        <fullName evidence="7">PpiC domain-containing protein</fullName>
    </recommendedName>
</protein>
<evidence type="ECO:0000256" key="5">
    <source>
        <dbReference type="SAM" id="Phobius"/>
    </source>
</evidence>
<accession>A0A382EL13</accession>
<organism evidence="6">
    <name type="scientific">marine metagenome</name>
    <dbReference type="NCBI Taxonomy" id="408172"/>
    <lineage>
        <taxon>unclassified sequences</taxon>
        <taxon>metagenomes</taxon>
        <taxon>ecological metagenomes</taxon>
    </lineage>
</organism>
<keyword evidence="5" id="KW-0812">Transmembrane</keyword>
<name>A0A382EL13_9ZZZZ</name>
<evidence type="ECO:0000256" key="2">
    <source>
        <dbReference type="ARBA" id="ARBA00022475"/>
    </source>
</evidence>
<keyword evidence="3 5" id="KW-0472">Membrane</keyword>
<evidence type="ECO:0000256" key="1">
    <source>
        <dbReference type="ARBA" id="ARBA00004236"/>
    </source>
</evidence>
<gene>
    <name evidence="6" type="ORF">METZ01_LOCUS204234</name>
</gene>
<keyword evidence="2" id="KW-1003">Cell membrane</keyword>
<dbReference type="GO" id="GO:0005886">
    <property type="term" value="C:plasma membrane"/>
    <property type="evidence" value="ECO:0007669"/>
    <property type="project" value="UniProtKB-SubCell"/>
</dbReference>
<comment type="subcellular location">
    <subcellularLocation>
        <location evidence="1">Cell membrane</location>
    </subcellularLocation>
</comment>
<evidence type="ECO:0000256" key="3">
    <source>
        <dbReference type="ARBA" id="ARBA00023136"/>
    </source>
</evidence>
<dbReference type="Pfam" id="PF13624">
    <property type="entry name" value="SurA_N_3"/>
    <property type="match status" value="1"/>
</dbReference>
<dbReference type="PANTHER" id="PTHR47529:SF1">
    <property type="entry name" value="PERIPLASMIC CHAPERONE PPID"/>
    <property type="match status" value="1"/>
</dbReference>
<dbReference type="PANTHER" id="PTHR47529">
    <property type="entry name" value="PEPTIDYL-PROLYL CIS-TRANS ISOMERASE D"/>
    <property type="match status" value="1"/>
</dbReference>
<feature type="transmembrane region" description="Helical" evidence="5">
    <location>
        <begin position="12"/>
        <end position="34"/>
    </location>
</feature>
<keyword evidence="5" id="KW-1133">Transmembrane helix</keyword>
<keyword evidence="4" id="KW-0143">Chaperone</keyword>
<dbReference type="SUPFAM" id="SSF109998">
    <property type="entry name" value="Triger factor/SurA peptide-binding domain-like"/>
    <property type="match status" value="1"/>
</dbReference>
<reference evidence="6" key="1">
    <citation type="submission" date="2018-05" db="EMBL/GenBank/DDBJ databases">
        <authorList>
            <person name="Lanie J.A."/>
            <person name="Ng W.-L."/>
            <person name="Kazmierczak K.M."/>
            <person name="Andrzejewski T.M."/>
            <person name="Davidsen T.M."/>
            <person name="Wayne K.J."/>
            <person name="Tettelin H."/>
            <person name="Glass J.I."/>
            <person name="Rusch D."/>
            <person name="Podicherti R."/>
            <person name="Tsui H.-C.T."/>
            <person name="Winkler M.E."/>
        </authorList>
    </citation>
    <scope>NUCLEOTIDE SEQUENCE</scope>
</reference>
<sequence length="473" mass="55473">MLNNIRNFSKSWPAKILLVVIIIPFVFWGMGGVFNKGNTNNIVKINNYTISTQDFIDHLNSSNIDTNVIKKNIDDNILEELLGNLISKTLIDMEIEELNIFISESSLAERIKKNKNFLDENGKFSRTKYEKFLLSQNLTAPFFEINLKNNELKKELFSYVGAGIKTPFFLTNNTYKQQTGKLEIDFINLNNVYKKNQDFSESEIKSFINENKDKLKDEYIDFTYIKITPKDLTGSDQFNELFFKKIDELENKISNGIDFNDLLAELKITPVLKKNYITKTNGDKIEEKIYAKRNENKIFLIDENEFYVLYQINKINKILPTLDNETFKNKVTRILYEKNKFEYNQKLLNEINDKKFNQTTFDKLADGKIENIILDSINDNNKFSAASIKLLYAQPTNSFTLIFDEKTDVFVAKIKKLYTNDISKGSEEFLNYREQSNIIIRDSMYSSYDNILDEKYNVTINQKTLERVKNYFR</sequence>
<evidence type="ECO:0000256" key="4">
    <source>
        <dbReference type="ARBA" id="ARBA00023186"/>
    </source>
</evidence>
<dbReference type="InterPro" id="IPR052029">
    <property type="entry name" value="PpiD_chaperone"/>
</dbReference>
<dbReference type="AlphaFoldDB" id="A0A382EL13"/>